<dbReference type="AlphaFoldDB" id="A0A9N8Z7E4"/>
<dbReference type="EMBL" id="CAJVQA010000514">
    <property type="protein sequence ID" value="CAG8478512.1"/>
    <property type="molecule type" value="Genomic_DNA"/>
</dbReference>
<evidence type="ECO:0000313" key="3">
    <source>
        <dbReference type="Proteomes" id="UP000789759"/>
    </source>
</evidence>
<organism evidence="2 3">
    <name type="scientific">Cetraspora pellucida</name>
    <dbReference type="NCBI Taxonomy" id="1433469"/>
    <lineage>
        <taxon>Eukaryota</taxon>
        <taxon>Fungi</taxon>
        <taxon>Fungi incertae sedis</taxon>
        <taxon>Mucoromycota</taxon>
        <taxon>Glomeromycotina</taxon>
        <taxon>Glomeromycetes</taxon>
        <taxon>Diversisporales</taxon>
        <taxon>Gigasporaceae</taxon>
        <taxon>Cetraspora</taxon>
    </lineage>
</organism>
<dbReference type="Proteomes" id="UP000789759">
    <property type="component" value="Unassembled WGS sequence"/>
</dbReference>
<sequence>MKKGPEDDEKGEIAKITMCYLGLSQRSEKNSSTKPERMADIMPKLN</sequence>
<evidence type="ECO:0000313" key="2">
    <source>
        <dbReference type="EMBL" id="CAG8478512.1"/>
    </source>
</evidence>
<proteinExistence type="predicted"/>
<evidence type="ECO:0000256" key="1">
    <source>
        <dbReference type="SAM" id="MobiDB-lite"/>
    </source>
</evidence>
<keyword evidence="3" id="KW-1185">Reference proteome</keyword>
<name>A0A9N8Z7E4_9GLOM</name>
<feature type="region of interest" description="Disordered" evidence="1">
    <location>
        <begin position="25"/>
        <end position="46"/>
    </location>
</feature>
<gene>
    <name evidence="2" type="ORF">CPELLU_LOCUS1408</name>
</gene>
<accession>A0A9N8Z7E4</accession>
<protein>
    <submittedName>
        <fullName evidence="2">15961_t:CDS:1</fullName>
    </submittedName>
</protein>
<reference evidence="2" key="1">
    <citation type="submission" date="2021-06" db="EMBL/GenBank/DDBJ databases">
        <authorList>
            <person name="Kallberg Y."/>
            <person name="Tangrot J."/>
            <person name="Rosling A."/>
        </authorList>
    </citation>
    <scope>NUCLEOTIDE SEQUENCE</scope>
    <source>
        <strain evidence="2">FL966</strain>
    </source>
</reference>
<feature type="compositionally biased region" description="Basic and acidic residues" evidence="1">
    <location>
        <begin position="26"/>
        <end position="39"/>
    </location>
</feature>
<comment type="caution">
    <text evidence="2">The sequence shown here is derived from an EMBL/GenBank/DDBJ whole genome shotgun (WGS) entry which is preliminary data.</text>
</comment>